<dbReference type="SUPFAM" id="SSF52091">
    <property type="entry name" value="SpoIIaa-like"/>
    <property type="match status" value="1"/>
</dbReference>
<dbReference type="Pfam" id="PF13466">
    <property type="entry name" value="STAS_2"/>
    <property type="match status" value="1"/>
</dbReference>
<protein>
    <submittedName>
        <fullName evidence="3">STAS domain-containing protein</fullName>
    </submittedName>
</protein>
<feature type="domain" description="STAS" evidence="2">
    <location>
        <begin position="13"/>
        <end position="91"/>
    </location>
</feature>
<dbReference type="CDD" id="cd07043">
    <property type="entry name" value="STAS_anti-anti-sigma_factors"/>
    <property type="match status" value="1"/>
</dbReference>
<organism evidence="3 4">
    <name type="scientific">Tahibacter harae</name>
    <dbReference type="NCBI Taxonomy" id="2963937"/>
    <lineage>
        <taxon>Bacteria</taxon>
        <taxon>Pseudomonadati</taxon>
        <taxon>Pseudomonadota</taxon>
        <taxon>Gammaproteobacteria</taxon>
        <taxon>Lysobacterales</taxon>
        <taxon>Rhodanobacteraceae</taxon>
        <taxon>Tahibacter</taxon>
    </lineage>
</organism>
<reference evidence="3" key="1">
    <citation type="submission" date="2022-07" db="EMBL/GenBank/DDBJ databases">
        <title>Tahibacter sp., a new gammaproteobacterium isolated from the silt sample collected at pig farm.</title>
        <authorList>
            <person name="Chen H."/>
        </authorList>
    </citation>
    <scope>NUCLEOTIDE SEQUENCE</scope>
    <source>
        <strain evidence="3">P2K</strain>
    </source>
</reference>
<dbReference type="PANTHER" id="PTHR33495:SF2">
    <property type="entry name" value="ANTI-SIGMA FACTOR ANTAGONIST TM_1081-RELATED"/>
    <property type="match status" value="1"/>
</dbReference>
<comment type="caution">
    <text evidence="3">The sequence shown here is derived from an EMBL/GenBank/DDBJ whole genome shotgun (WGS) entry which is preliminary data.</text>
</comment>
<feature type="region of interest" description="Disordered" evidence="1">
    <location>
        <begin position="152"/>
        <end position="203"/>
    </location>
</feature>
<dbReference type="InterPro" id="IPR058548">
    <property type="entry name" value="MlaB-like_STAS"/>
</dbReference>
<dbReference type="EMBL" id="JANFQO010000004">
    <property type="protein sequence ID" value="MCQ4164162.1"/>
    <property type="molecule type" value="Genomic_DNA"/>
</dbReference>
<evidence type="ECO:0000313" key="3">
    <source>
        <dbReference type="EMBL" id="MCQ4164162.1"/>
    </source>
</evidence>
<dbReference type="Gene3D" id="3.30.750.24">
    <property type="entry name" value="STAS domain"/>
    <property type="match status" value="1"/>
</dbReference>
<accession>A0ABT1QPF7</accession>
<evidence type="ECO:0000259" key="2">
    <source>
        <dbReference type="PROSITE" id="PS50801"/>
    </source>
</evidence>
<feature type="compositionally biased region" description="Basic residues" evidence="1">
    <location>
        <begin position="193"/>
        <end position="203"/>
    </location>
</feature>
<dbReference type="RefSeq" id="WP_255912500.1">
    <property type="nucleotide sequence ID" value="NZ_JANFQO010000004.1"/>
</dbReference>
<proteinExistence type="predicted"/>
<sequence length="203" mass="20892">MALELACGQQGQVHIVAVGGRLDADGAVDLELGLQELEAGGARHFVVDAAGLIYVSSAGLKTLAAFAARVAAQRGSVRLAGVPPALQAAFKEGLPRQIPTYADRSGALAAHPATGLAPDLLQAASRLMGAEAGLPAVAERSELGQAAERLLDAKAVPGQPEVPRPPRARTPLPPSREPERDPEPEPDTGLGGKLRRLLGPKQP</sequence>
<name>A0ABT1QPF7_9GAMM</name>
<dbReference type="InterPro" id="IPR002645">
    <property type="entry name" value="STAS_dom"/>
</dbReference>
<dbReference type="PANTHER" id="PTHR33495">
    <property type="entry name" value="ANTI-SIGMA FACTOR ANTAGONIST TM_1081-RELATED-RELATED"/>
    <property type="match status" value="1"/>
</dbReference>
<dbReference type="InterPro" id="IPR036513">
    <property type="entry name" value="STAS_dom_sf"/>
</dbReference>
<evidence type="ECO:0000313" key="4">
    <source>
        <dbReference type="Proteomes" id="UP001165498"/>
    </source>
</evidence>
<dbReference type="PROSITE" id="PS50801">
    <property type="entry name" value="STAS"/>
    <property type="match status" value="1"/>
</dbReference>
<keyword evidence="4" id="KW-1185">Reference proteome</keyword>
<dbReference type="Proteomes" id="UP001165498">
    <property type="component" value="Unassembled WGS sequence"/>
</dbReference>
<gene>
    <name evidence="3" type="ORF">NM961_05505</name>
</gene>
<evidence type="ECO:0000256" key="1">
    <source>
        <dbReference type="SAM" id="MobiDB-lite"/>
    </source>
</evidence>